<dbReference type="RefSeq" id="WP_084427547.1">
    <property type="nucleotide sequence ID" value="NZ_FWXV01000002.1"/>
</dbReference>
<dbReference type="PROSITE" id="PS50240">
    <property type="entry name" value="TRYPSIN_DOM"/>
    <property type="match status" value="1"/>
</dbReference>
<feature type="domain" description="Peptidase S1" evidence="2">
    <location>
        <begin position="33"/>
        <end position="262"/>
    </location>
</feature>
<dbReference type="SUPFAM" id="SSF50934">
    <property type="entry name" value="Tachylectin-2"/>
    <property type="match status" value="1"/>
</dbReference>
<accession>A0A1W2DLZ5</accession>
<sequence length="531" mass="57698">MNSISRRVLRAVLVGGVTMAMAATVAAVPASAISGGTPVTGFDGPAADVVRISIEKSGTYMRKHHECTGVVISRYWILSSASCFADDPKQWQNLPAGPYKLDSIVDRAGYMDAPRPGGQVQSSSTYIQEIVPRRDRDLVLAKASDPLGSRTKLATTPPALGQSLKIVGTGRTGTEWIPKQAHAADVSVTAVNPTSFTVSGNSSTCKGDAGGPAFRDNNGTLELVGIHGPSWQRGCLGVTDTRSESTEVRVDDIYDWIRQEAPDLAIQCDEEIDIFTNRGGILWRDYVEDYRAEIGWSPDTNIDAYGPSWLGATYAGGNGLLWEVHRKVNASDPFANGDLRLWRRNGAALAGGERIGSGWTPQLQSPNRMTVDAEGRIYTITAAGELRSYVWNDTTRSWVNPSGDVMDTGWLNYNSITAAGDGVIYARTAAGELYRFKYNHTTKQWVQRNKSAGVGWNVFTQIFSPGADILYGLGTKEGSNPALRWYRYYPESDRWGPSAPDGLGYVADYGPDWNTTYRATADPGGCRLTRP</sequence>
<dbReference type="Gene3D" id="2.115.10.10">
    <property type="entry name" value="Tachylectin 2"/>
    <property type="match status" value="1"/>
</dbReference>
<dbReference type="Pfam" id="PF14517">
    <property type="entry name" value="Tachylectin"/>
    <property type="match status" value="1"/>
</dbReference>
<evidence type="ECO:0000313" key="3">
    <source>
        <dbReference type="EMBL" id="SMC98469.1"/>
    </source>
</evidence>
<dbReference type="OrthoDB" id="3660483at2"/>
<protein>
    <submittedName>
        <fullName evidence="3">Trypsin</fullName>
    </submittedName>
</protein>
<dbReference type="AlphaFoldDB" id="A0A1W2DLZ5"/>
<dbReference type="InterPro" id="IPR023294">
    <property type="entry name" value="Tachylectin2"/>
</dbReference>
<feature type="chain" id="PRO_5039430390" evidence="1">
    <location>
        <begin position="23"/>
        <end position="531"/>
    </location>
</feature>
<dbReference type="GO" id="GO:0006508">
    <property type="term" value="P:proteolysis"/>
    <property type="evidence" value="ECO:0007669"/>
    <property type="project" value="InterPro"/>
</dbReference>
<dbReference type="InterPro" id="IPR051333">
    <property type="entry name" value="CLIP_Serine_Protease"/>
</dbReference>
<dbReference type="InterPro" id="IPR043504">
    <property type="entry name" value="Peptidase_S1_PA_chymotrypsin"/>
</dbReference>
<dbReference type="InterPro" id="IPR001314">
    <property type="entry name" value="Peptidase_S1A"/>
</dbReference>
<reference evidence="3 4" key="1">
    <citation type="submission" date="2017-04" db="EMBL/GenBank/DDBJ databases">
        <authorList>
            <person name="Afonso C.L."/>
            <person name="Miller P.J."/>
            <person name="Scott M.A."/>
            <person name="Spackman E."/>
            <person name="Goraichik I."/>
            <person name="Dimitrov K.M."/>
            <person name="Suarez D.L."/>
            <person name="Swayne D.E."/>
        </authorList>
    </citation>
    <scope>NUCLEOTIDE SEQUENCE [LARGE SCALE GENOMIC DNA]</scope>
    <source>
        <strain evidence="3 4">DSM 43828</strain>
    </source>
</reference>
<dbReference type="Proteomes" id="UP000192674">
    <property type="component" value="Unassembled WGS sequence"/>
</dbReference>
<evidence type="ECO:0000259" key="2">
    <source>
        <dbReference type="PROSITE" id="PS50240"/>
    </source>
</evidence>
<dbReference type="InterPro" id="IPR009003">
    <property type="entry name" value="Peptidase_S1_PA"/>
</dbReference>
<gene>
    <name evidence="3" type="ORF">SAMN05661093_03539</name>
</gene>
<dbReference type="SUPFAM" id="SSF50494">
    <property type="entry name" value="Trypsin-like serine proteases"/>
    <property type="match status" value="1"/>
</dbReference>
<dbReference type="EMBL" id="FWXV01000002">
    <property type="protein sequence ID" value="SMC98469.1"/>
    <property type="molecule type" value="Genomic_DNA"/>
</dbReference>
<dbReference type="SMART" id="SM00020">
    <property type="entry name" value="Tryp_SPc"/>
    <property type="match status" value="1"/>
</dbReference>
<dbReference type="PANTHER" id="PTHR24260">
    <property type="match status" value="1"/>
</dbReference>
<keyword evidence="4" id="KW-1185">Reference proteome</keyword>
<dbReference type="Gene3D" id="2.40.10.10">
    <property type="entry name" value="Trypsin-like serine proteases"/>
    <property type="match status" value="1"/>
</dbReference>
<dbReference type="PANTHER" id="PTHR24260:SF136">
    <property type="entry name" value="GH08193P-RELATED"/>
    <property type="match status" value="1"/>
</dbReference>
<dbReference type="GO" id="GO:0004252">
    <property type="term" value="F:serine-type endopeptidase activity"/>
    <property type="evidence" value="ECO:0007669"/>
    <property type="project" value="InterPro"/>
</dbReference>
<dbReference type="PRINTS" id="PR00722">
    <property type="entry name" value="CHYMOTRYPSIN"/>
</dbReference>
<dbReference type="Pfam" id="PF00089">
    <property type="entry name" value="Trypsin"/>
    <property type="match status" value="1"/>
</dbReference>
<proteinExistence type="predicted"/>
<dbReference type="InterPro" id="IPR001254">
    <property type="entry name" value="Trypsin_dom"/>
</dbReference>
<feature type="signal peptide" evidence="1">
    <location>
        <begin position="1"/>
        <end position="22"/>
    </location>
</feature>
<dbReference type="InterPro" id="IPR036813">
    <property type="entry name" value="Tachylectin2_sf"/>
</dbReference>
<evidence type="ECO:0000313" key="4">
    <source>
        <dbReference type="Proteomes" id="UP000192674"/>
    </source>
</evidence>
<organism evidence="3 4">
    <name type="scientific">Kibdelosporangium aridum</name>
    <dbReference type="NCBI Taxonomy" id="2030"/>
    <lineage>
        <taxon>Bacteria</taxon>
        <taxon>Bacillati</taxon>
        <taxon>Actinomycetota</taxon>
        <taxon>Actinomycetes</taxon>
        <taxon>Pseudonocardiales</taxon>
        <taxon>Pseudonocardiaceae</taxon>
        <taxon>Kibdelosporangium</taxon>
    </lineage>
</organism>
<keyword evidence="1" id="KW-0732">Signal</keyword>
<name>A0A1W2DLZ5_KIBAR</name>
<evidence type="ECO:0000256" key="1">
    <source>
        <dbReference type="SAM" id="SignalP"/>
    </source>
</evidence>